<name>A0A6G6GPU4_9FLAO</name>
<feature type="compositionally biased region" description="Basic and acidic residues" evidence="1">
    <location>
        <begin position="39"/>
        <end position="49"/>
    </location>
</feature>
<dbReference type="SMART" id="SM00554">
    <property type="entry name" value="FAS1"/>
    <property type="match status" value="1"/>
</dbReference>
<evidence type="ECO:0000256" key="1">
    <source>
        <dbReference type="SAM" id="MobiDB-lite"/>
    </source>
</evidence>
<dbReference type="PROSITE" id="PS51257">
    <property type="entry name" value="PROKAR_LIPOPROTEIN"/>
    <property type="match status" value="1"/>
</dbReference>
<dbReference type="PROSITE" id="PS50213">
    <property type="entry name" value="FAS1"/>
    <property type="match status" value="1"/>
</dbReference>
<reference evidence="3 4" key="1">
    <citation type="submission" date="2020-02" db="EMBL/GenBank/DDBJ databases">
        <title>Complete genome sequence of Flavobacteriaceae bacterium.</title>
        <authorList>
            <person name="Kim S.-J."/>
            <person name="Kim Y.-S."/>
            <person name="Kim K.-H."/>
        </authorList>
    </citation>
    <scope>NUCLEOTIDE SEQUENCE [LARGE SCALE GENOMIC DNA]</scope>
    <source>
        <strain evidence="3 4">RR4-40</strain>
    </source>
</reference>
<dbReference type="KEGG" id="mgel:G5B37_13230"/>
<sequence length="205" mass="22463">MNTTRFFTAAILGALLLVSCKNDTKSNDGAEVSTTENVKVSEKKPEKKVKPLTQEQRRAANGVQRKLMKTKESKEFTRALVTAELIGELEDLETNYTIFAADNDAFKVLEPGQNVLTDPSRRAELVALLSNHIVKGSFSSADLAQEIKKNGKYVLTTIHDKKLTVSMKNDLMVVTNANKSSTVTLGKTDIKGTNGILHIVDGLLK</sequence>
<evidence type="ECO:0000259" key="2">
    <source>
        <dbReference type="PROSITE" id="PS50213"/>
    </source>
</evidence>
<dbReference type="InterPro" id="IPR000782">
    <property type="entry name" value="FAS1_domain"/>
</dbReference>
<dbReference type="Proteomes" id="UP000505306">
    <property type="component" value="Chromosome"/>
</dbReference>
<dbReference type="PANTHER" id="PTHR10900">
    <property type="entry name" value="PERIOSTIN-RELATED"/>
    <property type="match status" value="1"/>
</dbReference>
<dbReference type="Pfam" id="PF02469">
    <property type="entry name" value="Fasciclin"/>
    <property type="match status" value="1"/>
</dbReference>
<dbReference type="RefSeq" id="WP_164680502.1">
    <property type="nucleotide sequence ID" value="NZ_CP049057.1"/>
</dbReference>
<gene>
    <name evidence="3" type="ORF">G5B37_13230</name>
</gene>
<feature type="region of interest" description="Disordered" evidence="1">
    <location>
        <begin position="25"/>
        <end position="58"/>
    </location>
</feature>
<dbReference type="PANTHER" id="PTHR10900:SF77">
    <property type="entry name" value="FI19380P1"/>
    <property type="match status" value="1"/>
</dbReference>
<keyword evidence="4" id="KW-1185">Reference proteome</keyword>
<dbReference type="EMBL" id="CP049057">
    <property type="protein sequence ID" value="QIE60490.1"/>
    <property type="molecule type" value="Genomic_DNA"/>
</dbReference>
<dbReference type="AlphaFoldDB" id="A0A6G6GPU4"/>
<dbReference type="SUPFAM" id="SSF82153">
    <property type="entry name" value="FAS1 domain"/>
    <property type="match status" value="1"/>
</dbReference>
<protein>
    <submittedName>
        <fullName evidence="3">Fasciclin domain-containing protein</fullName>
    </submittedName>
</protein>
<dbReference type="InterPro" id="IPR050904">
    <property type="entry name" value="Adhesion/Biosynth-related"/>
</dbReference>
<dbReference type="InterPro" id="IPR036378">
    <property type="entry name" value="FAS1_dom_sf"/>
</dbReference>
<proteinExistence type="predicted"/>
<dbReference type="Gene3D" id="2.30.180.10">
    <property type="entry name" value="FAS1 domain"/>
    <property type="match status" value="1"/>
</dbReference>
<evidence type="ECO:0000313" key="4">
    <source>
        <dbReference type="Proteomes" id="UP000505306"/>
    </source>
</evidence>
<organism evidence="3 4">
    <name type="scientific">Rasiella rasia</name>
    <dbReference type="NCBI Taxonomy" id="2744027"/>
    <lineage>
        <taxon>Bacteria</taxon>
        <taxon>Pseudomonadati</taxon>
        <taxon>Bacteroidota</taxon>
        <taxon>Flavobacteriia</taxon>
        <taxon>Flavobacteriales</taxon>
        <taxon>Flavobacteriaceae</taxon>
        <taxon>Rasiella</taxon>
    </lineage>
</organism>
<evidence type="ECO:0000313" key="3">
    <source>
        <dbReference type="EMBL" id="QIE60490.1"/>
    </source>
</evidence>
<accession>A0A6G6GPU4</accession>
<feature type="domain" description="FAS1" evidence="2">
    <location>
        <begin position="60"/>
        <end position="204"/>
    </location>
</feature>